<dbReference type="Proteomes" id="UP000321363">
    <property type="component" value="Unassembled WGS sequence"/>
</dbReference>
<dbReference type="InterPro" id="IPR035965">
    <property type="entry name" value="PAS-like_dom_sf"/>
</dbReference>
<evidence type="ECO:0000259" key="10">
    <source>
        <dbReference type="PROSITE" id="PS50109"/>
    </source>
</evidence>
<dbReference type="PANTHER" id="PTHR43065">
    <property type="entry name" value="SENSOR HISTIDINE KINASE"/>
    <property type="match status" value="1"/>
</dbReference>
<keyword evidence="8" id="KW-0902">Two-component regulatory system</keyword>
<feature type="coiled-coil region" evidence="9">
    <location>
        <begin position="4"/>
        <end position="31"/>
    </location>
</feature>
<organism evidence="12 13">
    <name type="scientific">Metabacillus litoralis</name>
    <dbReference type="NCBI Taxonomy" id="152268"/>
    <lineage>
        <taxon>Bacteria</taxon>
        <taxon>Bacillati</taxon>
        <taxon>Bacillota</taxon>
        <taxon>Bacilli</taxon>
        <taxon>Bacillales</taxon>
        <taxon>Bacillaceae</taxon>
        <taxon>Metabacillus</taxon>
    </lineage>
</organism>
<gene>
    <name evidence="12" type="ORF">FS935_15950</name>
</gene>
<dbReference type="Gene3D" id="1.10.287.130">
    <property type="match status" value="1"/>
</dbReference>
<feature type="domain" description="Histidine kinase" evidence="10">
    <location>
        <begin position="193"/>
        <end position="402"/>
    </location>
</feature>
<dbReference type="InterPro" id="IPR036890">
    <property type="entry name" value="HATPase_C_sf"/>
</dbReference>
<dbReference type="InterPro" id="IPR000014">
    <property type="entry name" value="PAS"/>
</dbReference>
<evidence type="ECO:0000256" key="5">
    <source>
        <dbReference type="ARBA" id="ARBA00022741"/>
    </source>
</evidence>
<name>A0A5C6VX71_9BACI</name>
<comment type="caution">
    <text evidence="12">The sequence shown here is derived from an EMBL/GenBank/DDBJ whole genome shotgun (WGS) entry which is preliminary data.</text>
</comment>
<keyword evidence="5" id="KW-0547">Nucleotide-binding</keyword>
<sequence>MTSNVSDDNELEQLKKENDLLRRTLGQIKGTFTYHDQQLGLTVKKDEKQNIEITKMDNHLLSDYGGLKESEGFLPAILDFVPHHIVFVDAKGIITFCNQQAAKDLNVERDQIIGKHIRELLQIPDEQIAVLESIKSGTELKNKEVLDMNYGIINTRILWNPDGSIKRVIGTFYFLNVIKEAEKQALAGRIAAGIAHEIRNPLTTVRGYLQFLSESDDNEHTKLFSNLLIPELDRANKIISDFLSIAKPAHTKTKELNIYEFLTEYLGKFLKSEALLYNAKLHYELHPLTRKLSIKGHQDELLQVFMNLLRNSMQAKNHAPLEITIKTTVRAQHIQIQFIDNGIGIHTSILSHVFDPFFSTKEEGTGLGLSVSRKIIENHGGTMTVESDVNGTQFSISLPIYND</sequence>
<evidence type="ECO:0000256" key="8">
    <source>
        <dbReference type="ARBA" id="ARBA00023012"/>
    </source>
</evidence>
<dbReference type="PANTHER" id="PTHR43065:SF34">
    <property type="entry name" value="SPORULATION KINASE A"/>
    <property type="match status" value="1"/>
</dbReference>
<dbReference type="EMBL" id="VOQF01000008">
    <property type="protein sequence ID" value="TXC89851.1"/>
    <property type="molecule type" value="Genomic_DNA"/>
</dbReference>
<dbReference type="RefSeq" id="WP_146949648.1">
    <property type="nucleotide sequence ID" value="NZ_VOQF01000008.1"/>
</dbReference>
<reference evidence="12 13" key="1">
    <citation type="journal article" date="2005" name="Int. J. Syst. Evol. Microbiol.">
        <title>Bacillus litoralis sp. nov., isolated from a tidal flat of the Yellow Sea in Korea.</title>
        <authorList>
            <person name="Yoon J.H."/>
            <person name="Oh T.K."/>
        </authorList>
    </citation>
    <scope>NUCLEOTIDE SEQUENCE [LARGE SCALE GENOMIC DNA]</scope>
    <source>
        <strain evidence="12 13">SW-211</strain>
    </source>
</reference>
<evidence type="ECO:0000256" key="7">
    <source>
        <dbReference type="ARBA" id="ARBA00022840"/>
    </source>
</evidence>
<evidence type="ECO:0000256" key="3">
    <source>
        <dbReference type="ARBA" id="ARBA00022553"/>
    </source>
</evidence>
<comment type="catalytic activity">
    <reaction evidence="1">
        <text>ATP + protein L-histidine = ADP + protein N-phospho-L-histidine.</text>
        <dbReference type="EC" id="2.7.13.3"/>
    </reaction>
</comment>
<dbReference type="InterPro" id="IPR005467">
    <property type="entry name" value="His_kinase_dom"/>
</dbReference>
<keyword evidence="9" id="KW-0175">Coiled coil</keyword>
<evidence type="ECO:0000256" key="1">
    <source>
        <dbReference type="ARBA" id="ARBA00000085"/>
    </source>
</evidence>
<keyword evidence="4" id="KW-0808">Transferase</keyword>
<dbReference type="GO" id="GO:0000155">
    <property type="term" value="F:phosphorelay sensor kinase activity"/>
    <property type="evidence" value="ECO:0007669"/>
    <property type="project" value="InterPro"/>
</dbReference>
<evidence type="ECO:0000313" key="13">
    <source>
        <dbReference type="Proteomes" id="UP000321363"/>
    </source>
</evidence>
<dbReference type="InterPro" id="IPR004358">
    <property type="entry name" value="Sig_transdc_His_kin-like_C"/>
</dbReference>
<dbReference type="EC" id="2.7.13.3" evidence="2"/>
<dbReference type="SUPFAM" id="SSF47384">
    <property type="entry name" value="Homodimeric domain of signal transducing histidine kinase"/>
    <property type="match status" value="1"/>
</dbReference>
<dbReference type="InterPro" id="IPR013767">
    <property type="entry name" value="PAS_fold"/>
</dbReference>
<dbReference type="Pfam" id="PF02518">
    <property type="entry name" value="HATPase_c"/>
    <property type="match status" value="1"/>
</dbReference>
<keyword evidence="3" id="KW-0597">Phosphoprotein</keyword>
<dbReference type="Gene3D" id="3.30.450.20">
    <property type="entry name" value="PAS domain"/>
    <property type="match status" value="1"/>
</dbReference>
<keyword evidence="7" id="KW-0067">ATP-binding</keyword>
<evidence type="ECO:0000256" key="2">
    <source>
        <dbReference type="ARBA" id="ARBA00012438"/>
    </source>
</evidence>
<dbReference type="PRINTS" id="PR00344">
    <property type="entry name" value="BCTRLSENSOR"/>
</dbReference>
<dbReference type="InterPro" id="IPR003594">
    <property type="entry name" value="HATPase_dom"/>
</dbReference>
<dbReference type="PROSITE" id="PS50112">
    <property type="entry name" value="PAS"/>
    <property type="match status" value="1"/>
</dbReference>
<dbReference type="GO" id="GO:0005524">
    <property type="term" value="F:ATP binding"/>
    <property type="evidence" value="ECO:0007669"/>
    <property type="project" value="UniProtKB-KW"/>
</dbReference>
<dbReference type="InterPro" id="IPR003661">
    <property type="entry name" value="HisK_dim/P_dom"/>
</dbReference>
<dbReference type="Gene3D" id="3.30.565.10">
    <property type="entry name" value="Histidine kinase-like ATPase, C-terminal domain"/>
    <property type="match status" value="1"/>
</dbReference>
<feature type="domain" description="PAS" evidence="11">
    <location>
        <begin position="70"/>
        <end position="141"/>
    </location>
</feature>
<evidence type="ECO:0000256" key="6">
    <source>
        <dbReference type="ARBA" id="ARBA00022777"/>
    </source>
</evidence>
<accession>A0A5C6VX71</accession>
<dbReference type="PROSITE" id="PS50109">
    <property type="entry name" value="HIS_KIN"/>
    <property type="match status" value="1"/>
</dbReference>
<dbReference type="InterPro" id="IPR036097">
    <property type="entry name" value="HisK_dim/P_sf"/>
</dbReference>
<dbReference type="SMART" id="SM00091">
    <property type="entry name" value="PAS"/>
    <property type="match status" value="1"/>
</dbReference>
<dbReference type="CDD" id="cd00130">
    <property type="entry name" value="PAS"/>
    <property type="match status" value="1"/>
</dbReference>
<dbReference type="OrthoDB" id="9815750at2"/>
<keyword evidence="13" id="KW-1185">Reference proteome</keyword>
<evidence type="ECO:0000256" key="4">
    <source>
        <dbReference type="ARBA" id="ARBA00022679"/>
    </source>
</evidence>
<dbReference type="Pfam" id="PF00989">
    <property type="entry name" value="PAS"/>
    <property type="match status" value="1"/>
</dbReference>
<dbReference type="SMART" id="SM00387">
    <property type="entry name" value="HATPase_c"/>
    <property type="match status" value="1"/>
</dbReference>
<keyword evidence="6" id="KW-0418">Kinase</keyword>
<dbReference type="CDD" id="cd00082">
    <property type="entry name" value="HisKA"/>
    <property type="match status" value="1"/>
</dbReference>
<evidence type="ECO:0000256" key="9">
    <source>
        <dbReference type="SAM" id="Coils"/>
    </source>
</evidence>
<protein>
    <recommendedName>
        <fullName evidence="2">histidine kinase</fullName>
        <ecNumber evidence="2">2.7.13.3</ecNumber>
    </recommendedName>
</protein>
<evidence type="ECO:0000313" key="12">
    <source>
        <dbReference type="EMBL" id="TXC89851.1"/>
    </source>
</evidence>
<dbReference type="Pfam" id="PF00512">
    <property type="entry name" value="HisKA"/>
    <property type="match status" value="1"/>
</dbReference>
<dbReference type="SMART" id="SM00388">
    <property type="entry name" value="HisKA"/>
    <property type="match status" value="1"/>
</dbReference>
<dbReference type="SUPFAM" id="SSF55785">
    <property type="entry name" value="PYP-like sensor domain (PAS domain)"/>
    <property type="match status" value="1"/>
</dbReference>
<dbReference type="SUPFAM" id="SSF55874">
    <property type="entry name" value="ATPase domain of HSP90 chaperone/DNA topoisomerase II/histidine kinase"/>
    <property type="match status" value="1"/>
</dbReference>
<dbReference type="AlphaFoldDB" id="A0A5C6VX71"/>
<evidence type="ECO:0000259" key="11">
    <source>
        <dbReference type="PROSITE" id="PS50112"/>
    </source>
</evidence>
<proteinExistence type="predicted"/>